<protein>
    <submittedName>
        <fullName evidence="1">Uncharacterized protein</fullName>
    </submittedName>
</protein>
<gene>
    <name evidence="1" type="ORF">O987_21030</name>
</gene>
<organism evidence="1 2">
    <name type="scientific">Comamonas testosteroni TK102</name>
    <dbReference type="NCBI Taxonomy" id="1392005"/>
    <lineage>
        <taxon>Bacteria</taxon>
        <taxon>Pseudomonadati</taxon>
        <taxon>Pseudomonadota</taxon>
        <taxon>Betaproteobacteria</taxon>
        <taxon>Burkholderiales</taxon>
        <taxon>Comamonadaceae</taxon>
        <taxon>Comamonas</taxon>
    </lineage>
</organism>
<sequence>MYCGADVRIATESLAMIKTKKSTVHHVVEAKRWELSREKERITYPPEHTGPVQMNWRTRENYSATDLDYRGRSKI</sequence>
<reference evidence="1 2" key="1">
    <citation type="journal article" date="2014" name="Genome Announc.">
        <title>Complete Genome Sequence of Polychlorinated Biphenyl Degrader Comamonas testosteroni TK102 (NBRC 109938).</title>
        <authorList>
            <person name="Fukuda K."/>
            <person name="Hosoyama A."/>
            <person name="Tsuchikane K."/>
            <person name="Ohji S."/>
            <person name="Yamazoe A."/>
            <person name="Fujita N."/>
            <person name="Shintani M."/>
            <person name="Kimbara K."/>
        </authorList>
    </citation>
    <scope>NUCLEOTIDE SEQUENCE [LARGE SCALE GENOMIC DNA]</scope>
    <source>
        <strain evidence="1">TK102</strain>
    </source>
</reference>
<dbReference type="KEGG" id="ctes:O987_21030"/>
<proteinExistence type="predicted"/>
<evidence type="ECO:0000313" key="2">
    <source>
        <dbReference type="Proteomes" id="UP000028782"/>
    </source>
</evidence>
<evidence type="ECO:0000313" key="1">
    <source>
        <dbReference type="EMBL" id="AIJ48299.1"/>
    </source>
</evidence>
<dbReference type="EMBL" id="CP006704">
    <property type="protein sequence ID" value="AIJ48299.1"/>
    <property type="molecule type" value="Genomic_DNA"/>
</dbReference>
<name>A0A076PN71_COMTE</name>
<dbReference type="AlphaFoldDB" id="A0A076PN71"/>
<dbReference type="Proteomes" id="UP000028782">
    <property type="component" value="Chromosome"/>
</dbReference>
<dbReference type="HOGENOM" id="CLU_199596_0_0_4"/>
<accession>A0A076PN71</accession>